<keyword evidence="1" id="KW-0812">Transmembrane</keyword>
<sequence>MKAPPPPPTRHEAPKPLEGVRGLMRGDLALFALGVFYGAAVTALAVCFIGLVCCGGGA</sequence>
<keyword evidence="1" id="KW-0472">Membrane</keyword>
<accession>A0A7W4NMV5</accession>
<evidence type="ECO:0000313" key="3">
    <source>
        <dbReference type="Proteomes" id="UP000550787"/>
    </source>
</evidence>
<organism evidence="2 3">
    <name type="scientific">Gluconacetobacter diazotrophicus</name>
    <name type="common">Acetobacter diazotrophicus</name>
    <dbReference type="NCBI Taxonomy" id="33996"/>
    <lineage>
        <taxon>Bacteria</taxon>
        <taxon>Pseudomonadati</taxon>
        <taxon>Pseudomonadota</taxon>
        <taxon>Alphaproteobacteria</taxon>
        <taxon>Acetobacterales</taxon>
        <taxon>Acetobacteraceae</taxon>
        <taxon>Gluconacetobacter</taxon>
    </lineage>
</organism>
<dbReference type="AlphaFoldDB" id="A0A7W4NMV5"/>
<dbReference type="Proteomes" id="UP000550787">
    <property type="component" value="Unassembled WGS sequence"/>
</dbReference>
<name>A0A7W4NMV5_GLUDI</name>
<feature type="transmembrane region" description="Helical" evidence="1">
    <location>
        <begin position="28"/>
        <end position="54"/>
    </location>
</feature>
<comment type="caution">
    <text evidence="2">The sequence shown here is derived from an EMBL/GenBank/DDBJ whole genome shotgun (WGS) entry which is preliminary data.</text>
</comment>
<protein>
    <submittedName>
        <fullName evidence="2">Uncharacterized protein</fullName>
    </submittedName>
</protein>
<gene>
    <name evidence="2" type="ORF">HLH33_13065</name>
</gene>
<reference evidence="2 3" key="1">
    <citation type="submission" date="2020-04" db="EMBL/GenBank/DDBJ databases">
        <title>Description of novel Gluconacetobacter.</title>
        <authorList>
            <person name="Sombolestani A."/>
        </authorList>
    </citation>
    <scope>NUCLEOTIDE SEQUENCE [LARGE SCALE GENOMIC DNA]</scope>
    <source>
        <strain evidence="2 3">LMG 7603</strain>
    </source>
</reference>
<dbReference type="EMBL" id="JABEQG010000026">
    <property type="protein sequence ID" value="MBB2157230.1"/>
    <property type="molecule type" value="Genomic_DNA"/>
</dbReference>
<evidence type="ECO:0000313" key="2">
    <source>
        <dbReference type="EMBL" id="MBB2157230.1"/>
    </source>
</evidence>
<dbReference type="RefSeq" id="WP_183116107.1">
    <property type="nucleotide sequence ID" value="NZ_JABEQG010000026.1"/>
</dbReference>
<keyword evidence="1" id="KW-1133">Transmembrane helix</keyword>
<evidence type="ECO:0000256" key="1">
    <source>
        <dbReference type="SAM" id="Phobius"/>
    </source>
</evidence>
<proteinExistence type="predicted"/>